<dbReference type="PANTHER" id="PTHR10300">
    <property type="entry name" value="CALCIPRESSIN"/>
    <property type="match status" value="1"/>
</dbReference>
<evidence type="ECO:0000313" key="2">
    <source>
        <dbReference type="EMBL" id="CDQ95989.1"/>
    </source>
</evidence>
<dbReference type="GO" id="GO:0019722">
    <property type="term" value="P:calcium-mediated signaling"/>
    <property type="evidence" value="ECO:0007669"/>
    <property type="project" value="InterPro"/>
</dbReference>
<dbReference type="STRING" id="8022.A0A060Z2L5"/>
<feature type="non-terminal residue" evidence="2">
    <location>
        <position position="1"/>
    </location>
</feature>
<dbReference type="GO" id="GO:0005634">
    <property type="term" value="C:nucleus"/>
    <property type="evidence" value="ECO:0007669"/>
    <property type="project" value="TreeGrafter"/>
</dbReference>
<reference evidence="2" key="2">
    <citation type="submission" date="2014-03" db="EMBL/GenBank/DDBJ databases">
        <authorList>
            <person name="Genoscope - CEA"/>
        </authorList>
    </citation>
    <scope>NUCLEOTIDE SEQUENCE</scope>
</reference>
<dbReference type="Pfam" id="PF04847">
    <property type="entry name" value="Calcipressin"/>
    <property type="match status" value="1"/>
</dbReference>
<comment type="similarity">
    <text evidence="1">Belongs to the RCAN family.</text>
</comment>
<dbReference type="EMBL" id="FR923546">
    <property type="protein sequence ID" value="CDQ95989.1"/>
    <property type="molecule type" value="Genomic_DNA"/>
</dbReference>
<dbReference type="PANTHER" id="PTHR10300:SF5">
    <property type="entry name" value="CALCIPRESSIN-2"/>
    <property type="match status" value="1"/>
</dbReference>
<name>A0A060Z2L5_ONCMY</name>
<dbReference type="GO" id="GO:0008597">
    <property type="term" value="F:calcium-dependent protein serine/threonine phosphatase regulator activity"/>
    <property type="evidence" value="ECO:0007669"/>
    <property type="project" value="TreeGrafter"/>
</dbReference>
<evidence type="ECO:0000313" key="3">
    <source>
        <dbReference type="Proteomes" id="UP000193380"/>
    </source>
</evidence>
<proteinExistence type="inferred from homology"/>
<organism evidence="2 3">
    <name type="scientific">Oncorhynchus mykiss</name>
    <name type="common">Rainbow trout</name>
    <name type="synonym">Salmo gairdneri</name>
    <dbReference type="NCBI Taxonomy" id="8022"/>
    <lineage>
        <taxon>Eukaryota</taxon>
        <taxon>Metazoa</taxon>
        <taxon>Chordata</taxon>
        <taxon>Craniata</taxon>
        <taxon>Vertebrata</taxon>
        <taxon>Euteleostomi</taxon>
        <taxon>Actinopterygii</taxon>
        <taxon>Neopterygii</taxon>
        <taxon>Teleostei</taxon>
        <taxon>Protacanthopterygii</taxon>
        <taxon>Salmoniformes</taxon>
        <taxon>Salmonidae</taxon>
        <taxon>Salmoninae</taxon>
        <taxon>Oncorhynchus</taxon>
    </lineage>
</organism>
<sequence length="101" mass="11031">PITKRHLIKTDSLIIGLYPPPPISLSLSIPLSLYPFLPQVQNPVSDGDNLHLAPPQPSKQFLISPPGSPPIGWQQIDETTPVINYDLLYAVAKLGPGESYH</sequence>
<dbReference type="InterPro" id="IPR006931">
    <property type="entry name" value="Calcipressin"/>
</dbReference>
<dbReference type="AlphaFoldDB" id="A0A060Z2L5"/>
<dbReference type="Proteomes" id="UP000193380">
    <property type="component" value="Unassembled WGS sequence"/>
</dbReference>
<evidence type="ECO:0000256" key="1">
    <source>
        <dbReference type="ARBA" id="ARBA00008209"/>
    </source>
</evidence>
<gene>
    <name evidence="2" type="ORF">GSONMT00016730001</name>
</gene>
<accession>A0A060Z2L5</accession>
<dbReference type="GO" id="GO:0005737">
    <property type="term" value="C:cytoplasm"/>
    <property type="evidence" value="ECO:0007669"/>
    <property type="project" value="TreeGrafter"/>
</dbReference>
<reference evidence="2" key="1">
    <citation type="journal article" date="2014" name="Nat. Commun.">
        <title>The rainbow trout genome provides novel insights into evolution after whole-genome duplication in vertebrates.</title>
        <authorList>
            <person name="Berthelot C."/>
            <person name="Brunet F."/>
            <person name="Chalopin D."/>
            <person name="Juanchich A."/>
            <person name="Bernard M."/>
            <person name="Noel B."/>
            <person name="Bento P."/>
            <person name="Da Silva C."/>
            <person name="Labadie K."/>
            <person name="Alberti A."/>
            <person name="Aury J.M."/>
            <person name="Louis A."/>
            <person name="Dehais P."/>
            <person name="Bardou P."/>
            <person name="Montfort J."/>
            <person name="Klopp C."/>
            <person name="Cabau C."/>
            <person name="Gaspin C."/>
            <person name="Thorgaard G.H."/>
            <person name="Boussaha M."/>
            <person name="Quillet E."/>
            <person name="Guyomard R."/>
            <person name="Galiana D."/>
            <person name="Bobe J."/>
            <person name="Volff J.N."/>
            <person name="Genet C."/>
            <person name="Wincker P."/>
            <person name="Jaillon O."/>
            <person name="Roest Crollius H."/>
            <person name="Guiguen Y."/>
        </authorList>
    </citation>
    <scope>NUCLEOTIDE SEQUENCE [LARGE SCALE GENOMIC DNA]</scope>
</reference>
<protein>
    <submittedName>
        <fullName evidence="2">Uncharacterized protein</fullName>
    </submittedName>
</protein>
<dbReference type="PaxDb" id="8022-A0A060Z2L5"/>